<dbReference type="SUPFAM" id="SSF51905">
    <property type="entry name" value="FAD/NAD(P)-binding domain"/>
    <property type="match status" value="1"/>
</dbReference>
<dbReference type="Pfam" id="PF00743">
    <property type="entry name" value="FMO-like"/>
    <property type="match status" value="1"/>
</dbReference>
<evidence type="ECO:0000256" key="6">
    <source>
        <dbReference type="SAM" id="Phobius"/>
    </source>
</evidence>
<keyword evidence="6" id="KW-0472">Membrane</keyword>
<keyword evidence="8" id="KW-1185">Reference proteome</keyword>
<organism evidence="7 8">
    <name type="scientific">Staurois parvus</name>
    <dbReference type="NCBI Taxonomy" id="386267"/>
    <lineage>
        <taxon>Eukaryota</taxon>
        <taxon>Metazoa</taxon>
        <taxon>Chordata</taxon>
        <taxon>Craniata</taxon>
        <taxon>Vertebrata</taxon>
        <taxon>Euteleostomi</taxon>
        <taxon>Amphibia</taxon>
        <taxon>Batrachia</taxon>
        <taxon>Anura</taxon>
        <taxon>Neobatrachia</taxon>
        <taxon>Ranoidea</taxon>
        <taxon>Ranidae</taxon>
        <taxon>Staurois</taxon>
    </lineage>
</organism>
<keyword evidence="5" id="KW-0503">Monooxygenase</keyword>
<dbReference type="EMBL" id="CATNWA010005051">
    <property type="protein sequence ID" value="CAI9549246.1"/>
    <property type="molecule type" value="Genomic_DNA"/>
</dbReference>
<dbReference type="Gene3D" id="3.50.50.60">
    <property type="entry name" value="FAD/NAD(P)-binding domain"/>
    <property type="match status" value="1"/>
</dbReference>
<dbReference type="PANTHER" id="PTHR23023">
    <property type="entry name" value="DIMETHYLANILINE MONOOXYGENASE"/>
    <property type="match status" value="1"/>
</dbReference>
<keyword evidence="6" id="KW-1133">Transmembrane helix</keyword>
<evidence type="ECO:0000313" key="8">
    <source>
        <dbReference type="Proteomes" id="UP001162483"/>
    </source>
</evidence>
<dbReference type="InterPro" id="IPR020946">
    <property type="entry name" value="Flavin_mOase-like"/>
</dbReference>
<evidence type="ECO:0000256" key="4">
    <source>
        <dbReference type="ARBA" id="ARBA00023002"/>
    </source>
</evidence>
<gene>
    <name evidence="7" type="ORF">SPARVUS_LOCUS3315425</name>
</gene>
<comment type="cofactor">
    <cofactor evidence="5">
        <name>FAD</name>
        <dbReference type="ChEBI" id="CHEBI:57692"/>
    </cofactor>
</comment>
<sequence>MSLQNMKENSSQPSLMLYSFALVTMFVYPNLPLHSFPGIEKFKGQYMHNRDYKHPAQYAGKRMLVVGLGNSGADIAVELARTAEKVVLSSRSGSWIMSVNVDSWLPLDMVYLTRYRVYLNRIFTQSPFPDGYMTQ</sequence>
<proteinExistence type="inferred from homology"/>
<keyword evidence="4 5" id="KW-0560">Oxidoreductase</keyword>
<comment type="similarity">
    <text evidence="1 5">Belongs to the FMO family.</text>
</comment>
<name>A0ABN9BP10_9NEOB</name>
<feature type="transmembrane region" description="Helical" evidence="6">
    <location>
        <begin position="15"/>
        <end position="33"/>
    </location>
</feature>
<evidence type="ECO:0000256" key="1">
    <source>
        <dbReference type="ARBA" id="ARBA00009183"/>
    </source>
</evidence>
<keyword evidence="6" id="KW-0812">Transmembrane</keyword>
<dbReference type="EC" id="1.-.-.-" evidence="5"/>
<evidence type="ECO:0000256" key="2">
    <source>
        <dbReference type="ARBA" id="ARBA00022630"/>
    </source>
</evidence>
<comment type="caution">
    <text evidence="7">The sequence shown here is derived from an EMBL/GenBank/DDBJ whole genome shotgun (WGS) entry which is preliminary data.</text>
</comment>
<reference evidence="7" key="1">
    <citation type="submission" date="2023-05" db="EMBL/GenBank/DDBJ databases">
        <authorList>
            <person name="Stuckert A."/>
        </authorList>
    </citation>
    <scope>NUCLEOTIDE SEQUENCE</scope>
</reference>
<evidence type="ECO:0000256" key="5">
    <source>
        <dbReference type="RuleBase" id="RU361177"/>
    </source>
</evidence>
<keyword evidence="2 5" id="KW-0285">Flavoprotein</keyword>
<protein>
    <recommendedName>
        <fullName evidence="5">Flavin-containing monooxygenase</fullName>
        <ecNumber evidence="5">1.-.-.-</ecNumber>
    </recommendedName>
</protein>
<dbReference type="InterPro" id="IPR050346">
    <property type="entry name" value="FMO-like"/>
</dbReference>
<dbReference type="InterPro" id="IPR036188">
    <property type="entry name" value="FAD/NAD-bd_sf"/>
</dbReference>
<dbReference type="Proteomes" id="UP001162483">
    <property type="component" value="Unassembled WGS sequence"/>
</dbReference>
<evidence type="ECO:0000313" key="7">
    <source>
        <dbReference type="EMBL" id="CAI9549246.1"/>
    </source>
</evidence>
<accession>A0ABN9BP10</accession>
<evidence type="ECO:0000256" key="3">
    <source>
        <dbReference type="ARBA" id="ARBA00022827"/>
    </source>
</evidence>
<keyword evidence="3 5" id="KW-0274">FAD</keyword>